<reference evidence="2" key="1">
    <citation type="submission" date="2018-07" db="EMBL/GenBank/DDBJ databases">
        <title>Genome sequence of Erythrobacter strain YH-07, an antagonistic bacterium isolated from Yellow Sea.</title>
        <authorList>
            <person name="Tang T."/>
            <person name="Liu Q."/>
            <person name="Sun X."/>
        </authorList>
    </citation>
    <scope>NUCLEOTIDE SEQUENCE [LARGE SCALE GENOMIC DNA]</scope>
    <source>
        <strain evidence="2">YH-07</strain>
    </source>
</reference>
<dbReference type="EMBL" id="CP031357">
    <property type="protein sequence ID" value="AXK42625.1"/>
    <property type="molecule type" value="Genomic_DNA"/>
</dbReference>
<keyword evidence="2" id="KW-1185">Reference proteome</keyword>
<dbReference type="RefSeq" id="WP_115416806.1">
    <property type="nucleotide sequence ID" value="NZ_CP031357.1"/>
</dbReference>
<evidence type="ECO:0000313" key="1">
    <source>
        <dbReference type="EMBL" id="AXK42625.1"/>
    </source>
</evidence>
<dbReference type="KEGG" id="err:DVR09_10040"/>
<accession>A0A345YFC3</accession>
<proteinExistence type="predicted"/>
<gene>
    <name evidence="1" type="ORF">DVR09_10040</name>
</gene>
<dbReference type="Proteomes" id="UP000254508">
    <property type="component" value="Chromosome"/>
</dbReference>
<evidence type="ECO:0000313" key="2">
    <source>
        <dbReference type="Proteomes" id="UP000254508"/>
    </source>
</evidence>
<sequence length="215" mass="23190">MLDECPEVSRVAIASVRDKPEMWLAAFALDGRIGRMVLGASEPLLGQMRLAWWRDQFGRSAAERPHGDILLDLIGRTWEGAETSLLALVDGWEALLAPRPLEASAMARFVEGREKLGIGLAEGADEASAKSEAARAGKLWALADLAVRAQDDGERAQALDHGQRLAEPALRLPSSLRPLAVVGGLARRSLRSGGREMLGDRLSPLVALRLGLFGR</sequence>
<dbReference type="OrthoDB" id="9814909at2"/>
<organism evidence="1 2">
    <name type="scientific">Erythrobacter aureus</name>
    <dbReference type="NCBI Taxonomy" id="2182384"/>
    <lineage>
        <taxon>Bacteria</taxon>
        <taxon>Pseudomonadati</taxon>
        <taxon>Pseudomonadota</taxon>
        <taxon>Alphaproteobacteria</taxon>
        <taxon>Sphingomonadales</taxon>
        <taxon>Erythrobacteraceae</taxon>
        <taxon>Erythrobacter/Porphyrobacter group</taxon>
        <taxon>Erythrobacter</taxon>
    </lineage>
</organism>
<name>A0A345YFC3_9SPHN</name>
<protein>
    <recommendedName>
        <fullName evidence="3">Phytoene synthase</fullName>
    </recommendedName>
</protein>
<evidence type="ECO:0008006" key="3">
    <source>
        <dbReference type="Google" id="ProtNLM"/>
    </source>
</evidence>
<dbReference type="AlphaFoldDB" id="A0A345YFC3"/>